<comment type="similarity">
    <text evidence="2 12">Belongs to the aldehyde dehydrogenase family.</text>
</comment>
<dbReference type="GO" id="GO:0005737">
    <property type="term" value="C:cytoplasm"/>
    <property type="evidence" value="ECO:0007669"/>
    <property type="project" value="TreeGrafter"/>
</dbReference>
<dbReference type="PROSITE" id="PS50048">
    <property type="entry name" value="ZN2_CY6_FUNGAL_2"/>
    <property type="match status" value="1"/>
</dbReference>
<evidence type="ECO:0000256" key="7">
    <source>
        <dbReference type="ARBA" id="ARBA00030806"/>
    </source>
</evidence>
<dbReference type="PROSITE" id="PS00463">
    <property type="entry name" value="ZN2_CY6_FUNGAL_1"/>
    <property type="match status" value="1"/>
</dbReference>
<dbReference type="InterPro" id="IPR016162">
    <property type="entry name" value="Ald_DH_N"/>
</dbReference>
<gene>
    <name evidence="15" type="ORF">Triagg1_6972</name>
</gene>
<dbReference type="InterPro" id="IPR021858">
    <property type="entry name" value="Fun_TF"/>
</dbReference>
<dbReference type="SUPFAM" id="SSF53720">
    <property type="entry name" value="ALDH-like"/>
    <property type="match status" value="1"/>
</dbReference>
<evidence type="ECO:0000256" key="10">
    <source>
        <dbReference type="ARBA" id="ARBA00067047"/>
    </source>
</evidence>
<dbReference type="RefSeq" id="XP_062754044.1">
    <property type="nucleotide sequence ID" value="XM_062901655.1"/>
</dbReference>
<dbReference type="FunFam" id="3.40.605.10:FF:000005">
    <property type="entry name" value="Succinate-semialdehyde dehydrogenase I"/>
    <property type="match status" value="1"/>
</dbReference>
<proteinExistence type="inferred from homology"/>
<feature type="region of interest" description="Disordered" evidence="13">
    <location>
        <begin position="552"/>
        <end position="602"/>
    </location>
</feature>
<evidence type="ECO:0000256" key="3">
    <source>
        <dbReference type="ARBA" id="ARBA00013051"/>
    </source>
</evidence>
<dbReference type="Pfam" id="PF00172">
    <property type="entry name" value="Zn_clus"/>
    <property type="match status" value="1"/>
</dbReference>
<evidence type="ECO:0000256" key="6">
    <source>
        <dbReference type="ARBA" id="ARBA00023242"/>
    </source>
</evidence>
<dbReference type="EC" id="1.2.1.24" evidence="3"/>
<dbReference type="EC" id="1.2.1.16" evidence="10"/>
<dbReference type="GO" id="GO:0000981">
    <property type="term" value="F:DNA-binding transcription factor activity, RNA polymerase II-specific"/>
    <property type="evidence" value="ECO:0007669"/>
    <property type="project" value="InterPro"/>
</dbReference>
<dbReference type="Gene3D" id="3.40.309.10">
    <property type="entry name" value="Aldehyde Dehydrogenase, Chain A, domain 2"/>
    <property type="match status" value="1"/>
</dbReference>
<dbReference type="InterPro" id="IPR016160">
    <property type="entry name" value="Ald_DH_CS_CYS"/>
</dbReference>
<comment type="catalytic activity">
    <reaction evidence="8">
        <text>succinate semialdehyde + NADP(+) + H2O = succinate + NADPH + 2 H(+)</text>
        <dbReference type="Rhea" id="RHEA:13213"/>
        <dbReference type="ChEBI" id="CHEBI:15377"/>
        <dbReference type="ChEBI" id="CHEBI:15378"/>
        <dbReference type="ChEBI" id="CHEBI:30031"/>
        <dbReference type="ChEBI" id="CHEBI:57706"/>
        <dbReference type="ChEBI" id="CHEBI:57783"/>
        <dbReference type="ChEBI" id="CHEBI:58349"/>
        <dbReference type="EC" id="1.2.1.16"/>
    </reaction>
</comment>
<dbReference type="GeneID" id="87921560"/>
<comment type="catalytic activity">
    <reaction evidence="9">
        <text>succinate semialdehyde + NAD(+) + H2O = succinate + NADH + 2 H(+)</text>
        <dbReference type="Rhea" id="RHEA:13217"/>
        <dbReference type="ChEBI" id="CHEBI:15377"/>
        <dbReference type="ChEBI" id="CHEBI:15378"/>
        <dbReference type="ChEBI" id="CHEBI:30031"/>
        <dbReference type="ChEBI" id="CHEBI:57540"/>
        <dbReference type="ChEBI" id="CHEBI:57706"/>
        <dbReference type="ChEBI" id="CHEBI:57945"/>
        <dbReference type="EC" id="1.2.1.16"/>
    </reaction>
</comment>
<dbReference type="PANTHER" id="PTHR43353">
    <property type="entry name" value="SUCCINATE-SEMIALDEHYDE DEHYDROGENASE, MITOCHONDRIAL"/>
    <property type="match status" value="1"/>
</dbReference>
<evidence type="ECO:0000313" key="15">
    <source>
        <dbReference type="EMBL" id="KAK4069548.1"/>
    </source>
</evidence>
<dbReference type="SUPFAM" id="SSF57701">
    <property type="entry name" value="Zn2/Cys6 DNA-binding domain"/>
    <property type="match status" value="1"/>
</dbReference>
<evidence type="ECO:0000256" key="1">
    <source>
        <dbReference type="ARBA" id="ARBA00005176"/>
    </source>
</evidence>
<evidence type="ECO:0000256" key="11">
    <source>
        <dbReference type="PROSITE-ProRule" id="PRU10007"/>
    </source>
</evidence>
<dbReference type="GO" id="GO:0008270">
    <property type="term" value="F:zinc ion binding"/>
    <property type="evidence" value="ECO:0007669"/>
    <property type="project" value="InterPro"/>
</dbReference>
<dbReference type="GO" id="GO:0004777">
    <property type="term" value="F:succinate-semialdehyde dehydrogenase (NAD+) activity"/>
    <property type="evidence" value="ECO:0007669"/>
    <property type="project" value="UniProtKB-EC"/>
</dbReference>
<comment type="pathway">
    <text evidence="1">Amino-acid degradation; 4-aminobutanoate degradation.</text>
</comment>
<dbReference type="PANTHER" id="PTHR43353:SF5">
    <property type="entry name" value="SUCCINATE-SEMIALDEHYDE DEHYDROGENASE, MITOCHONDRIAL"/>
    <property type="match status" value="1"/>
</dbReference>
<dbReference type="Pfam" id="PF11951">
    <property type="entry name" value="Fungal_trans_2"/>
    <property type="match status" value="1"/>
</dbReference>
<evidence type="ECO:0000256" key="4">
    <source>
        <dbReference type="ARBA" id="ARBA00019842"/>
    </source>
</evidence>
<dbReference type="InterPro" id="IPR029510">
    <property type="entry name" value="Ald_DH_CS_GLU"/>
</dbReference>
<dbReference type="Gene3D" id="3.40.605.10">
    <property type="entry name" value="Aldehyde Dehydrogenase, Chain A, domain 1"/>
    <property type="match status" value="1"/>
</dbReference>
<evidence type="ECO:0000256" key="13">
    <source>
        <dbReference type="SAM" id="MobiDB-lite"/>
    </source>
</evidence>
<evidence type="ECO:0000256" key="12">
    <source>
        <dbReference type="RuleBase" id="RU003345"/>
    </source>
</evidence>
<dbReference type="CDD" id="cd00067">
    <property type="entry name" value="GAL4"/>
    <property type="match status" value="1"/>
</dbReference>
<evidence type="ECO:0000256" key="2">
    <source>
        <dbReference type="ARBA" id="ARBA00009986"/>
    </source>
</evidence>
<evidence type="ECO:0000256" key="9">
    <source>
        <dbReference type="ARBA" id="ARBA00052698"/>
    </source>
</evidence>
<dbReference type="Gene3D" id="4.10.240.10">
    <property type="entry name" value="Zn(2)-C6 fungal-type DNA-binding domain"/>
    <property type="match status" value="1"/>
</dbReference>
<dbReference type="InterPro" id="IPR016163">
    <property type="entry name" value="Ald_DH_C"/>
</dbReference>
<feature type="compositionally biased region" description="Polar residues" evidence="13">
    <location>
        <begin position="552"/>
        <end position="567"/>
    </location>
</feature>
<keyword evidence="16" id="KW-1185">Reference proteome</keyword>
<reference evidence="15" key="1">
    <citation type="submission" date="2023-11" db="EMBL/GenBank/DDBJ databases">
        <title>The genome sequences of three competitors of mushroom-forming fungi.</title>
        <authorList>
            <person name="Beijen E."/>
            <person name="Ohm R.A."/>
        </authorList>
    </citation>
    <scope>NUCLEOTIDE SEQUENCE</scope>
    <source>
        <strain evidence="15">CBS 100526</strain>
    </source>
</reference>
<evidence type="ECO:0000313" key="16">
    <source>
        <dbReference type="Proteomes" id="UP001273209"/>
    </source>
</evidence>
<evidence type="ECO:0000256" key="8">
    <source>
        <dbReference type="ARBA" id="ARBA00050387"/>
    </source>
</evidence>
<dbReference type="GO" id="GO:0009450">
    <property type="term" value="P:gamma-aminobutyric acid catabolic process"/>
    <property type="evidence" value="ECO:0007669"/>
    <property type="project" value="TreeGrafter"/>
</dbReference>
<dbReference type="SMART" id="SM00066">
    <property type="entry name" value="GAL4"/>
    <property type="match status" value="1"/>
</dbReference>
<keyword evidence="6" id="KW-0539">Nucleus</keyword>
<dbReference type="CDD" id="cd07103">
    <property type="entry name" value="ALDH_F5_SSADH_GabD"/>
    <property type="match status" value="1"/>
</dbReference>
<accession>A0AAE1IEC9</accession>
<dbReference type="InterPro" id="IPR001138">
    <property type="entry name" value="Zn2Cys6_DnaBD"/>
</dbReference>
<dbReference type="InterPro" id="IPR036864">
    <property type="entry name" value="Zn2-C6_fun-type_DNA-bd_sf"/>
</dbReference>
<dbReference type="InterPro" id="IPR050740">
    <property type="entry name" value="Aldehyde_DH_Superfamily"/>
</dbReference>
<feature type="compositionally biased region" description="Basic and acidic residues" evidence="13">
    <location>
        <begin position="579"/>
        <end position="594"/>
    </location>
</feature>
<dbReference type="Pfam" id="PF00171">
    <property type="entry name" value="Aldedh"/>
    <property type="match status" value="1"/>
</dbReference>
<feature type="domain" description="Zn(2)-C6 fungal-type" evidence="14">
    <location>
        <begin position="496"/>
        <end position="530"/>
    </location>
</feature>
<dbReference type="InterPro" id="IPR016161">
    <property type="entry name" value="Ald_DH/histidinol_DH"/>
</dbReference>
<name>A0AAE1IEC9_9HYPO</name>
<dbReference type="FunFam" id="3.40.309.10:FF:000004">
    <property type="entry name" value="Succinate-semialdehyde dehydrogenase I"/>
    <property type="match status" value="1"/>
</dbReference>
<dbReference type="AlphaFoldDB" id="A0AAE1IEC9"/>
<keyword evidence="5 12" id="KW-0560">Oxidoreductase</keyword>
<protein>
    <recommendedName>
        <fullName evidence="4">Succinate-semialdehyde dehydrogenase, mitochondrial</fullName>
        <ecNumber evidence="10">1.2.1.16</ecNumber>
        <ecNumber evidence="3">1.2.1.24</ecNumber>
    </recommendedName>
    <alternativeName>
        <fullName evidence="7">NAD(+)-dependent succinic semialdehyde dehydrogenase</fullName>
    </alternativeName>
</protein>
<dbReference type="PROSITE" id="PS00070">
    <property type="entry name" value="ALDEHYDE_DEHYDR_CYS"/>
    <property type="match status" value="1"/>
</dbReference>
<dbReference type="EMBL" id="JAWRVG010000029">
    <property type="protein sequence ID" value="KAK4069548.1"/>
    <property type="molecule type" value="Genomic_DNA"/>
</dbReference>
<comment type="caution">
    <text evidence="15">The sequence shown here is derived from an EMBL/GenBank/DDBJ whole genome shotgun (WGS) entry which is preliminary data.</text>
</comment>
<organism evidence="15 16">
    <name type="scientific">Trichoderma aggressivum f. europaeum</name>
    <dbReference type="NCBI Taxonomy" id="173218"/>
    <lineage>
        <taxon>Eukaryota</taxon>
        <taxon>Fungi</taxon>
        <taxon>Dikarya</taxon>
        <taxon>Ascomycota</taxon>
        <taxon>Pezizomycotina</taxon>
        <taxon>Sordariomycetes</taxon>
        <taxon>Hypocreomycetidae</taxon>
        <taxon>Hypocreales</taxon>
        <taxon>Hypocreaceae</taxon>
        <taxon>Trichoderma</taxon>
    </lineage>
</organism>
<dbReference type="InterPro" id="IPR015590">
    <property type="entry name" value="Aldehyde_DH_dom"/>
</dbReference>
<evidence type="ECO:0000259" key="14">
    <source>
        <dbReference type="PROSITE" id="PS50048"/>
    </source>
</evidence>
<sequence length="1013" mass="110815">MPVTDFDMASKLKNKALFKEACFVNGDFISAKTGNVFNITDPATQNIIGKSPEFSQADTEKAIEAAAAAFPAFKALTGRERARLLRKWFQLIIDNIDDLALLLTLENGKTIAEAKGEINFAASFVEYYSEEAVRIYGDTIPASVDGKKILTLKEPVGVCALITPWNFPSAMITRKAAPALAAGCTVVIKTPGETPFSGLALAELAGQAGFPKGVINVITALDNTVEVGSTLTHSPLVQKVSFTGSTAVGKLLMEQASSTMKRVSFELGGNAPLIVFDDADVDHAVEEAIASKFRSSGQSCVCANRLYVHESIHDEFVRKYAAVVRRFKVGSGLDASVSHGPLIHARAAQKVHSHVLDAVGKGAKVIVGGALVPSLGQSFYLPTVLTGMKANMLLAQEETFGPVAGIFSFNSDQQVVSLANESDVGLAAYLFGKDVSRLWRVAEALQVGMVGINTGIISDNAAPGHLLRQEEEDKMDDENTEQLPVQKQKHRRYRTGCFTCRQRKKRCDEAFSPVTNRCGNCSRLGLSCRVARTRLETVEQGGLILEKVRGGVNSTSELSPPTPTLQSLGDKPGLPLAEDLSKPVDDEDLSDRRSVLTRGKIPPDSQTVDEIEILSPKTNAAHEGPDRFSFFPYELEQGQSSHIDYYRSNVISATSIILDEDTGLHQLIPKAFSANHLMSALLAYSMAHRAQIPGDVALAESYRQQATTQYGKAIMALRSALSRKDDDFESLITSTLLLAATETTMGGVSDWYNHCIGANQLVRAFTTNINVENVAYHRFLIRYLMYHDVLGAVTMRQAPILDQSFYKREIAGLASDSTHPMVGANAKILSLMAKVCQLHEEAMKEKAQSEENDINLALIYGNGADIEQRLMSLKLPPSLPLLLCFVTEAYRSSALLYLYQVLDEIEGNSMQGRFLEEKCEHHLCRLKQHISRVPLSSAPASALLFPLFMAGTCVKQPDDKKFVRSKLLDLYQVVRFANILSALEALEVFWKSPRTALGWQQLLRDRGWNLALT</sequence>
<feature type="active site" evidence="11">
    <location>
        <position position="266"/>
    </location>
</feature>
<dbReference type="PROSITE" id="PS00687">
    <property type="entry name" value="ALDEHYDE_DEHYDR_GLU"/>
    <property type="match status" value="1"/>
</dbReference>
<dbReference type="Proteomes" id="UP001273209">
    <property type="component" value="Unassembled WGS sequence"/>
</dbReference>
<evidence type="ECO:0000256" key="5">
    <source>
        <dbReference type="ARBA" id="ARBA00023002"/>
    </source>
</evidence>